<organism evidence="1 3">
    <name type="scientific">Vigna unguiculata</name>
    <name type="common">Cowpea</name>
    <dbReference type="NCBI Taxonomy" id="3917"/>
    <lineage>
        <taxon>Eukaryota</taxon>
        <taxon>Viridiplantae</taxon>
        <taxon>Streptophyta</taxon>
        <taxon>Embryophyta</taxon>
        <taxon>Tracheophyta</taxon>
        <taxon>Spermatophyta</taxon>
        <taxon>Magnoliopsida</taxon>
        <taxon>eudicotyledons</taxon>
        <taxon>Gunneridae</taxon>
        <taxon>Pentapetalae</taxon>
        <taxon>rosids</taxon>
        <taxon>fabids</taxon>
        <taxon>Fabales</taxon>
        <taxon>Fabaceae</taxon>
        <taxon>Papilionoideae</taxon>
        <taxon>50 kb inversion clade</taxon>
        <taxon>NPAAA clade</taxon>
        <taxon>indigoferoid/millettioid clade</taxon>
        <taxon>Phaseoleae</taxon>
        <taxon>Vigna</taxon>
    </lineage>
</organism>
<protein>
    <submittedName>
        <fullName evidence="1">Uncharacterized protein</fullName>
    </submittedName>
</protein>
<keyword evidence="3" id="KW-1185">Reference proteome</keyword>
<accession>A0A4D6LCV3</accession>
<dbReference type="Proteomes" id="UP000501690">
    <property type="component" value="Linkage Group LG3"/>
</dbReference>
<reference evidence="1 3" key="1">
    <citation type="submission" date="2019-04" db="EMBL/GenBank/DDBJ databases">
        <title>An improved genome assembly and genetic linkage map for asparagus bean, Vigna unguiculata ssp. sesquipedialis.</title>
        <authorList>
            <person name="Xia Q."/>
            <person name="Zhang R."/>
            <person name="Dong Y."/>
        </authorList>
    </citation>
    <scope>NUCLEOTIDE SEQUENCE [LARGE SCALE GENOMIC DNA]</scope>
    <source>
        <tissue evidence="1">Leaf</tissue>
    </source>
</reference>
<name>A0A4D6LCV3_VIGUN</name>
<evidence type="ECO:0000313" key="2">
    <source>
        <dbReference type="EMBL" id="QCD86217.1"/>
    </source>
</evidence>
<evidence type="ECO:0000313" key="1">
    <source>
        <dbReference type="EMBL" id="QCD86216.1"/>
    </source>
</evidence>
<evidence type="ECO:0000313" key="3">
    <source>
        <dbReference type="Proteomes" id="UP000501690"/>
    </source>
</evidence>
<gene>
    <name evidence="1" type="ORF">DEO72_LG3g737</name>
    <name evidence="2" type="ORF">DEO72_LG3g738</name>
</gene>
<sequence>MGFAQAAAPVDLTQAVAAVAADLAQAAATVDTGAELGHDASTSDNFDGGTINLVARFNNGSQSPSGKVQQE</sequence>
<dbReference type="EMBL" id="CP039347">
    <property type="protein sequence ID" value="QCD86216.1"/>
    <property type="molecule type" value="Genomic_DNA"/>
</dbReference>
<proteinExistence type="predicted"/>
<dbReference type="AlphaFoldDB" id="A0A4D6LCV3"/>
<dbReference type="EMBL" id="CP039347">
    <property type="protein sequence ID" value="QCD86217.1"/>
    <property type="molecule type" value="Genomic_DNA"/>
</dbReference>